<feature type="compositionally biased region" description="Gly residues" evidence="1">
    <location>
        <begin position="298"/>
        <end position="312"/>
    </location>
</feature>
<feature type="transmembrane region" description="Helical" evidence="2">
    <location>
        <begin position="26"/>
        <end position="45"/>
    </location>
</feature>
<evidence type="ECO:0000313" key="4">
    <source>
        <dbReference type="Proteomes" id="UP000002009"/>
    </source>
</evidence>
<accession>C1FJB7</accession>
<dbReference type="GeneID" id="8247953"/>
<evidence type="ECO:0000313" key="3">
    <source>
        <dbReference type="EMBL" id="ACO70325.1"/>
    </source>
</evidence>
<dbReference type="Proteomes" id="UP000002009">
    <property type="component" value="Chromosome 12"/>
</dbReference>
<keyword evidence="2" id="KW-1133">Transmembrane helix</keyword>
<keyword evidence="2" id="KW-0472">Membrane</keyword>
<keyword evidence="2" id="KW-0812">Transmembrane</keyword>
<reference evidence="3 4" key="1">
    <citation type="journal article" date="2009" name="Science">
        <title>Green evolution and dynamic adaptations revealed by genomes of the marine picoeukaryotes Micromonas.</title>
        <authorList>
            <person name="Worden A.Z."/>
            <person name="Lee J.H."/>
            <person name="Mock T."/>
            <person name="Rouze P."/>
            <person name="Simmons M.P."/>
            <person name="Aerts A.L."/>
            <person name="Allen A.E."/>
            <person name="Cuvelier M.L."/>
            <person name="Derelle E."/>
            <person name="Everett M.V."/>
            <person name="Foulon E."/>
            <person name="Grimwood J."/>
            <person name="Gundlach H."/>
            <person name="Henrissat B."/>
            <person name="Napoli C."/>
            <person name="McDonald S.M."/>
            <person name="Parker M.S."/>
            <person name="Rombauts S."/>
            <person name="Salamov A."/>
            <person name="Von Dassow P."/>
            <person name="Badger J.H."/>
            <person name="Coutinho P.M."/>
            <person name="Demir E."/>
            <person name="Dubchak I."/>
            <person name="Gentemann C."/>
            <person name="Eikrem W."/>
            <person name="Gready J.E."/>
            <person name="John U."/>
            <person name="Lanier W."/>
            <person name="Lindquist E.A."/>
            <person name="Lucas S."/>
            <person name="Mayer K.F."/>
            <person name="Moreau H."/>
            <person name="Not F."/>
            <person name="Otillar R."/>
            <person name="Panaud O."/>
            <person name="Pangilinan J."/>
            <person name="Paulsen I."/>
            <person name="Piegu B."/>
            <person name="Poliakov A."/>
            <person name="Robbens S."/>
            <person name="Schmutz J."/>
            <person name="Toulza E."/>
            <person name="Wyss T."/>
            <person name="Zelensky A."/>
            <person name="Zhou K."/>
            <person name="Armbrust E.V."/>
            <person name="Bhattacharya D."/>
            <person name="Goodenough U.W."/>
            <person name="Van de Peer Y."/>
            <person name="Grigoriev I.V."/>
        </authorList>
    </citation>
    <scope>NUCLEOTIDE SEQUENCE [LARGE SCALE GENOMIC DNA]</scope>
    <source>
        <strain evidence="4">RCC299 / NOUM17</strain>
    </source>
</reference>
<dbReference type="InParanoid" id="C1FJB7"/>
<organism evidence="3 4">
    <name type="scientific">Micromonas commoda (strain RCC299 / NOUM17 / CCMP2709)</name>
    <name type="common">Picoplanktonic green alga</name>
    <dbReference type="NCBI Taxonomy" id="296587"/>
    <lineage>
        <taxon>Eukaryota</taxon>
        <taxon>Viridiplantae</taxon>
        <taxon>Chlorophyta</taxon>
        <taxon>Mamiellophyceae</taxon>
        <taxon>Mamiellales</taxon>
        <taxon>Mamiellaceae</taxon>
        <taxon>Micromonas</taxon>
    </lineage>
</organism>
<evidence type="ECO:0000256" key="2">
    <source>
        <dbReference type="SAM" id="Phobius"/>
    </source>
</evidence>
<protein>
    <submittedName>
        <fullName evidence="3">Uncharacterized protein</fullName>
    </submittedName>
</protein>
<feature type="compositionally biased region" description="Basic and acidic residues" evidence="1">
    <location>
        <begin position="282"/>
        <end position="296"/>
    </location>
</feature>
<dbReference type="EMBL" id="CP001577">
    <property type="protein sequence ID" value="ACO70325.1"/>
    <property type="molecule type" value="Genomic_DNA"/>
</dbReference>
<dbReference type="RefSeq" id="XP_002509067.1">
    <property type="nucleotide sequence ID" value="XM_002509021.1"/>
</dbReference>
<gene>
    <name evidence="3" type="ORF">MICPUN_63043</name>
</gene>
<proteinExistence type="predicted"/>
<feature type="region of interest" description="Disordered" evidence="1">
    <location>
        <begin position="282"/>
        <end position="316"/>
    </location>
</feature>
<name>C1FJB7_MICCC</name>
<keyword evidence="4" id="KW-1185">Reference proteome</keyword>
<dbReference type="eggNOG" id="ENOG502SX87">
    <property type="taxonomic scope" value="Eukaryota"/>
</dbReference>
<sequence>MEHHHVHETAAWRSESTKELSHLWDLRMAAAFALGSATVVTHGVVTRRRRRALQAEDDGGDDSAYEADRVERASLVSGGSSLALKDLGVPEGARSDEKVPPSAPRTLASRARGAMFAIVSALSTTPHVVKLVDIALFASIAWGIMYVGHDKLCGVVMRCECNFPWAGGWSRCNAHNSVGGPRCPWCTAPYWVSVLTQKSCAIVMILAYAVGFGAASNTPNRAASSCASCVDASRASCVATSRSGSCVDGCVDGCGSSAPLLFAVARCCEGLTTSRDLRRREEGREAIVGDSSDKDTGSGSGEDTGSGSGSGEASGKRRSATSALVRRIVVAFAVWFCVEMFWQALFWLWLGAAQDPVYPCFLICWDSPSRPGNNPPSPLSMADAPPMRRFYDDVMSLG</sequence>
<dbReference type="KEGG" id="mis:MICPUN_63043"/>
<dbReference type="AlphaFoldDB" id="C1FJB7"/>
<feature type="transmembrane region" description="Helical" evidence="2">
    <location>
        <begin position="324"/>
        <end position="350"/>
    </location>
</feature>
<evidence type="ECO:0000256" key="1">
    <source>
        <dbReference type="SAM" id="MobiDB-lite"/>
    </source>
</evidence>